<feature type="domain" description="SnoaL-like" evidence="1">
    <location>
        <begin position="9"/>
        <end position="130"/>
    </location>
</feature>
<dbReference type="Gene3D" id="3.10.450.50">
    <property type="match status" value="1"/>
</dbReference>
<dbReference type="InterPro" id="IPR032710">
    <property type="entry name" value="NTF2-like_dom_sf"/>
</dbReference>
<organism evidence="2 3">
    <name type="scientific">Fusarium oxysporum f. sp. cubense</name>
    <dbReference type="NCBI Taxonomy" id="61366"/>
    <lineage>
        <taxon>Eukaryota</taxon>
        <taxon>Fungi</taxon>
        <taxon>Dikarya</taxon>
        <taxon>Ascomycota</taxon>
        <taxon>Pezizomycotina</taxon>
        <taxon>Sordariomycetes</taxon>
        <taxon>Hypocreomycetidae</taxon>
        <taxon>Hypocreales</taxon>
        <taxon>Nectriaceae</taxon>
        <taxon>Fusarium</taxon>
        <taxon>Fusarium oxysporum species complex</taxon>
    </lineage>
</organism>
<comment type="caution">
    <text evidence="2">The sequence shown here is derived from an EMBL/GenBank/DDBJ whole genome shotgun (WGS) entry which is preliminary data.</text>
</comment>
<evidence type="ECO:0000259" key="1">
    <source>
        <dbReference type="Pfam" id="PF13577"/>
    </source>
</evidence>
<dbReference type="Proteomes" id="UP000321331">
    <property type="component" value="Unassembled WGS sequence"/>
</dbReference>
<evidence type="ECO:0000313" key="2">
    <source>
        <dbReference type="EMBL" id="TXB97216.1"/>
    </source>
</evidence>
<sequence>MASSTNRAMAEVEIRSLLVRERYYRDTSQWNKLRACYHPDASKTNIDISWFQGDIDGFVIGSQGMVTGGTGAMHTICPIDIHLNGTRALSESTGSISIRFQHSGIEYDCVSFTRFISCLELVRDEWKLLSLQAIYDRDTIVPVVPRELQDVSFVQDARQSYKCIDWALSRKGFKIKQDLPGTDKPAMCERLMKERLDWLNMQ</sequence>
<dbReference type="EMBL" id="VMNF01000014">
    <property type="protein sequence ID" value="TXB97216.1"/>
    <property type="molecule type" value="Genomic_DNA"/>
</dbReference>
<protein>
    <recommendedName>
        <fullName evidence="1">SnoaL-like domain-containing protein</fullName>
    </recommendedName>
</protein>
<dbReference type="Pfam" id="PF13577">
    <property type="entry name" value="SnoaL_4"/>
    <property type="match status" value="1"/>
</dbReference>
<dbReference type="SUPFAM" id="SSF54427">
    <property type="entry name" value="NTF2-like"/>
    <property type="match status" value="1"/>
</dbReference>
<gene>
    <name evidence="2" type="ORF">FocTR4_00011887</name>
</gene>
<accession>A0A5C6SFJ8</accession>
<proteinExistence type="predicted"/>
<reference evidence="2 3" key="1">
    <citation type="submission" date="2019-07" db="EMBL/GenBank/DDBJ databases">
        <title>The First High-Quality Draft Genome Sequence of the Causal Agent of the Current Panama Disease Epidemic.</title>
        <authorList>
            <person name="Warmington R.J."/>
            <person name="Kay W."/>
            <person name="Jeffries A."/>
            <person name="Bebber D."/>
            <person name="Moore K."/>
            <person name="Studholme D.J."/>
        </authorList>
    </citation>
    <scope>NUCLEOTIDE SEQUENCE [LARGE SCALE GENOMIC DNA]</scope>
    <source>
        <strain evidence="2 3">TR4</strain>
    </source>
</reference>
<evidence type="ECO:0000313" key="3">
    <source>
        <dbReference type="Proteomes" id="UP000321331"/>
    </source>
</evidence>
<name>A0A5C6SFJ8_FUSOC</name>
<dbReference type="InterPro" id="IPR037401">
    <property type="entry name" value="SnoaL-like"/>
</dbReference>
<dbReference type="AlphaFoldDB" id="A0A5C6SFJ8"/>